<organism evidence="8">
    <name type="scientific">candidate division WOR-3 bacterium</name>
    <dbReference type="NCBI Taxonomy" id="2052148"/>
    <lineage>
        <taxon>Bacteria</taxon>
        <taxon>Bacteria division WOR-3</taxon>
    </lineage>
</organism>
<evidence type="ECO:0000256" key="6">
    <source>
        <dbReference type="ARBA" id="ARBA00023601"/>
    </source>
</evidence>
<dbReference type="SFLD" id="SFLDG01384">
    <property type="entry name" value="thioether_bond_formation_requi"/>
    <property type="match status" value="1"/>
</dbReference>
<dbReference type="InterPro" id="IPR013785">
    <property type="entry name" value="Aldolase_TIM"/>
</dbReference>
<evidence type="ECO:0000256" key="4">
    <source>
        <dbReference type="ARBA" id="ARBA00023004"/>
    </source>
</evidence>
<keyword evidence="5" id="KW-0411">Iron-sulfur</keyword>
<name>A0A7V3ZYQ1_UNCW3</name>
<dbReference type="InterPro" id="IPR023867">
    <property type="entry name" value="Sulphatase_maturase_rSAM"/>
</dbReference>
<keyword evidence="2" id="KW-0949">S-adenosyl-L-methionine</keyword>
<dbReference type="GO" id="GO:0046872">
    <property type="term" value="F:metal ion binding"/>
    <property type="evidence" value="ECO:0007669"/>
    <property type="project" value="UniProtKB-KW"/>
</dbReference>
<evidence type="ECO:0000259" key="7">
    <source>
        <dbReference type="PROSITE" id="PS51918"/>
    </source>
</evidence>
<dbReference type="SFLD" id="SFLDG01386">
    <property type="entry name" value="main_SPASM_domain-containing"/>
    <property type="match status" value="1"/>
</dbReference>
<evidence type="ECO:0000256" key="3">
    <source>
        <dbReference type="ARBA" id="ARBA00022723"/>
    </source>
</evidence>
<gene>
    <name evidence="8" type="ORF">ENU66_07280</name>
</gene>
<dbReference type="PROSITE" id="PS51918">
    <property type="entry name" value="RADICAL_SAM"/>
    <property type="match status" value="1"/>
</dbReference>
<accession>A0A7V3ZYQ1</accession>
<evidence type="ECO:0000256" key="2">
    <source>
        <dbReference type="ARBA" id="ARBA00022691"/>
    </source>
</evidence>
<feature type="domain" description="Radical SAM core" evidence="7">
    <location>
        <begin position="94"/>
        <end position="345"/>
    </location>
</feature>
<dbReference type="AlphaFoldDB" id="A0A7V3ZYQ1"/>
<reference evidence="8" key="1">
    <citation type="journal article" date="2020" name="mSystems">
        <title>Genome- and Community-Level Interaction Insights into Carbon Utilization and Element Cycling Functions of Hydrothermarchaeota in Hydrothermal Sediment.</title>
        <authorList>
            <person name="Zhou Z."/>
            <person name="Liu Y."/>
            <person name="Xu W."/>
            <person name="Pan J."/>
            <person name="Luo Z.H."/>
            <person name="Li M."/>
        </authorList>
    </citation>
    <scope>NUCLEOTIDE SEQUENCE [LARGE SCALE GENOMIC DNA]</scope>
    <source>
        <strain evidence="8">SpSt-69</strain>
    </source>
</reference>
<protein>
    <submittedName>
        <fullName evidence="8">Radical SAM protein</fullName>
    </submittedName>
</protein>
<proteinExistence type="inferred from homology"/>
<dbReference type="CDD" id="cd01335">
    <property type="entry name" value="Radical_SAM"/>
    <property type="match status" value="1"/>
</dbReference>
<evidence type="ECO:0000256" key="5">
    <source>
        <dbReference type="ARBA" id="ARBA00023014"/>
    </source>
</evidence>
<evidence type="ECO:0000313" key="8">
    <source>
        <dbReference type="EMBL" id="HGL18112.1"/>
    </source>
</evidence>
<dbReference type="SUPFAM" id="SSF102114">
    <property type="entry name" value="Radical SAM enzymes"/>
    <property type="match status" value="1"/>
</dbReference>
<comment type="cofactor">
    <cofactor evidence="1">
        <name>[4Fe-4S] cluster</name>
        <dbReference type="ChEBI" id="CHEBI:49883"/>
    </cofactor>
</comment>
<dbReference type="NCBIfam" id="TIGR04085">
    <property type="entry name" value="rSAM_more_4Fe4S"/>
    <property type="match status" value="1"/>
</dbReference>
<dbReference type="InterPro" id="IPR058240">
    <property type="entry name" value="rSAM_sf"/>
</dbReference>
<keyword evidence="3" id="KW-0479">Metal-binding</keyword>
<dbReference type="GO" id="GO:0016491">
    <property type="term" value="F:oxidoreductase activity"/>
    <property type="evidence" value="ECO:0007669"/>
    <property type="project" value="InterPro"/>
</dbReference>
<dbReference type="InterPro" id="IPR007197">
    <property type="entry name" value="rSAM"/>
</dbReference>
<dbReference type="PANTHER" id="PTHR43273">
    <property type="entry name" value="ANAEROBIC SULFATASE-MATURATING ENZYME HOMOLOG ASLB-RELATED"/>
    <property type="match status" value="1"/>
</dbReference>
<comment type="caution">
    <text evidence="8">The sequence shown here is derived from an EMBL/GenBank/DDBJ whole genome shotgun (WGS) entry which is preliminary data.</text>
</comment>
<keyword evidence="4" id="KW-0408">Iron</keyword>
<dbReference type="GO" id="GO:0051536">
    <property type="term" value="F:iron-sulfur cluster binding"/>
    <property type="evidence" value="ECO:0007669"/>
    <property type="project" value="UniProtKB-KW"/>
</dbReference>
<dbReference type="InterPro" id="IPR023885">
    <property type="entry name" value="4Fe4S-binding_SPASM_dom"/>
</dbReference>
<dbReference type="PANTHER" id="PTHR43273:SF3">
    <property type="entry name" value="ANAEROBIC SULFATASE-MATURATING ENZYME HOMOLOG ASLB-RELATED"/>
    <property type="match status" value="1"/>
</dbReference>
<dbReference type="SFLD" id="SFLDS00029">
    <property type="entry name" value="Radical_SAM"/>
    <property type="match status" value="1"/>
</dbReference>
<evidence type="ECO:0000256" key="1">
    <source>
        <dbReference type="ARBA" id="ARBA00001966"/>
    </source>
</evidence>
<comment type="similarity">
    <text evidence="6">Belongs to the radical SAM superfamily. Anaerobic sulfatase-maturating enzyme family.</text>
</comment>
<dbReference type="SFLD" id="SFLDG01067">
    <property type="entry name" value="SPASM/twitch_domain_containing"/>
    <property type="match status" value="1"/>
</dbReference>
<dbReference type="Gene3D" id="3.20.20.70">
    <property type="entry name" value="Aldolase class I"/>
    <property type="match status" value="1"/>
</dbReference>
<sequence length="489" mass="58098">MLFLMKNFIYLPVSNAIIKVNPLVRDVLNLMKENNDKRAILKRLSICYKEEEITTAIREIEDFNEKLNLFDFERPYFTRAIFPYSTQEIYHNLNKRLSHMILDITWDCNFACKYCKYSGIYRGERVNTEIYMSKEIIEKALLFLKNHSSESERLSIGFYGGEPLLAFENIKYAVFLAEKIFTSKEIRFSLTTNGSLLLRKEIRRFLREHDFSVNVSIDGPKEIHDRYRVNRLGRPTFNFILRGLRAFKQESPEYFMKKVGYIVTLTPPFNLDLVMDFLNEWDCKTDGPIFVSLVDPYETDFYKRFSTEVLASFDKQLDELIEESLKKDIPEGKINEFLHQFLYKDLFIYHNSPKGNLSKELFIGGFCIPGYDRTFVTPDGSIYPCERVHYHLKIGDIFDGFNFKRIKEIIEEVEHLKNENCLECPIARLCNICYTSIYRSGKLRKDLFYTACKSRRRHWEKVLKIYARIKDTYPDFFALWENKKEGHYV</sequence>
<dbReference type="EMBL" id="DTDJ01000046">
    <property type="protein sequence ID" value="HGL18112.1"/>
    <property type="molecule type" value="Genomic_DNA"/>
</dbReference>
<dbReference type="Pfam" id="PF04055">
    <property type="entry name" value="Radical_SAM"/>
    <property type="match status" value="1"/>
</dbReference>